<name>A0ABR3BGV1_PHYBL</name>
<dbReference type="PANTHER" id="PTHR22880">
    <property type="entry name" value="FALZ-RELATED BROMODOMAIN-CONTAINING PROTEINS"/>
    <property type="match status" value="1"/>
</dbReference>
<evidence type="ECO:0000256" key="2">
    <source>
        <dbReference type="PROSITE-ProRule" id="PRU00035"/>
    </source>
</evidence>
<evidence type="ECO:0000256" key="3">
    <source>
        <dbReference type="SAM" id="Coils"/>
    </source>
</evidence>
<dbReference type="InterPro" id="IPR001487">
    <property type="entry name" value="Bromodomain"/>
</dbReference>
<reference evidence="6 7" key="1">
    <citation type="submission" date="2024-04" db="EMBL/GenBank/DDBJ databases">
        <title>Symmetric and asymmetric DNA N6-adenine methylation regulates different biological responses in Mucorales.</title>
        <authorList>
            <consortium name="Lawrence Berkeley National Laboratory"/>
            <person name="Lax C."/>
            <person name="Mondo S.J."/>
            <person name="Osorio-Concepcion M."/>
            <person name="Muszewska A."/>
            <person name="Corrochano-Luque M."/>
            <person name="Gutierrez G."/>
            <person name="Riley R."/>
            <person name="Lipzen A."/>
            <person name="Guo J."/>
            <person name="Hundley H."/>
            <person name="Amirebrahimi M."/>
            <person name="Ng V."/>
            <person name="Lorenzo-Gutierrez D."/>
            <person name="Binder U."/>
            <person name="Yang J."/>
            <person name="Song Y."/>
            <person name="Canovas D."/>
            <person name="Navarro E."/>
            <person name="Freitag M."/>
            <person name="Gabaldon T."/>
            <person name="Grigoriev I.V."/>
            <person name="Corrochano L.M."/>
            <person name="Nicolas F.E."/>
            <person name="Garre V."/>
        </authorList>
    </citation>
    <scope>NUCLEOTIDE SEQUENCE [LARGE SCALE GENOMIC DNA]</scope>
    <source>
        <strain evidence="6 7">L51</strain>
    </source>
</reference>
<dbReference type="SUPFAM" id="SSF47370">
    <property type="entry name" value="Bromodomain"/>
    <property type="match status" value="2"/>
</dbReference>
<keyword evidence="7" id="KW-1185">Reference proteome</keyword>
<dbReference type="PANTHER" id="PTHR22880:SF225">
    <property type="entry name" value="BROMODOMAIN-CONTAINING PROTEIN BET-1-RELATED"/>
    <property type="match status" value="1"/>
</dbReference>
<dbReference type="InterPro" id="IPR036427">
    <property type="entry name" value="Bromodomain-like_sf"/>
</dbReference>
<evidence type="ECO:0000256" key="4">
    <source>
        <dbReference type="SAM" id="MobiDB-lite"/>
    </source>
</evidence>
<feature type="domain" description="Bromo" evidence="5">
    <location>
        <begin position="49"/>
        <end position="121"/>
    </location>
</feature>
<dbReference type="InterPro" id="IPR050935">
    <property type="entry name" value="Bromo_chromatin_reader"/>
</dbReference>
<feature type="domain" description="Bromo" evidence="5">
    <location>
        <begin position="172"/>
        <end position="244"/>
    </location>
</feature>
<keyword evidence="3" id="KW-0175">Coiled coil</keyword>
<protein>
    <submittedName>
        <fullName evidence="6">Bromodomain-containing protein</fullName>
    </submittedName>
</protein>
<comment type="caution">
    <text evidence="6">The sequence shown here is derived from an EMBL/GenBank/DDBJ whole genome shotgun (WGS) entry which is preliminary data.</text>
</comment>
<dbReference type="PROSITE" id="PS50014">
    <property type="entry name" value="BROMODOMAIN_2"/>
    <property type="match status" value="2"/>
</dbReference>
<feature type="compositionally biased region" description="Acidic residues" evidence="4">
    <location>
        <begin position="558"/>
        <end position="572"/>
    </location>
</feature>
<evidence type="ECO:0000313" key="7">
    <source>
        <dbReference type="Proteomes" id="UP001448207"/>
    </source>
</evidence>
<evidence type="ECO:0000256" key="1">
    <source>
        <dbReference type="ARBA" id="ARBA00023117"/>
    </source>
</evidence>
<gene>
    <name evidence="6" type="ORF">J3Q64DRAFT_1631256</name>
</gene>
<dbReference type="PRINTS" id="PR00503">
    <property type="entry name" value="BROMODOMAIN"/>
</dbReference>
<dbReference type="Proteomes" id="UP001448207">
    <property type="component" value="Unassembled WGS sequence"/>
</dbReference>
<feature type="region of interest" description="Disordered" evidence="4">
    <location>
        <begin position="302"/>
        <end position="379"/>
    </location>
</feature>
<organism evidence="6 7">
    <name type="scientific">Phycomyces blakesleeanus</name>
    <dbReference type="NCBI Taxonomy" id="4837"/>
    <lineage>
        <taxon>Eukaryota</taxon>
        <taxon>Fungi</taxon>
        <taxon>Fungi incertae sedis</taxon>
        <taxon>Mucoromycota</taxon>
        <taxon>Mucoromycotina</taxon>
        <taxon>Mucoromycetes</taxon>
        <taxon>Mucorales</taxon>
        <taxon>Phycomycetaceae</taxon>
        <taxon>Phycomyces</taxon>
    </lineage>
</organism>
<keyword evidence="1 2" id="KW-0103">Bromodomain</keyword>
<dbReference type="PROSITE" id="PS00633">
    <property type="entry name" value="BROMODOMAIN_1"/>
    <property type="match status" value="2"/>
</dbReference>
<dbReference type="EMBL" id="JBCLYO010000001">
    <property type="protein sequence ID" value="KAL0098068.1"/>
    <property type="molecule type" value="Genomic_DNA"/>
</dbReference>
<dbReference type="InterPro" id="IPR018359">
    <property type="entry name" value="Bromodomain_CS"/>
</dbReference>
<dbReference type="Gene3D" id="1.20.920.10">
    <property type="entry name" value="Bromodomain-like"/>
    <property type="match status" value="2"/>
</dbReference>
<evidence type="ECO:0000313" key="6">
    <source>
        <dbReference type="EMBL" id="KAL0098068.1"/>
    </source>
</evidence>
<evidence type="ECO:0000259" key="5">
    <source>
        <dbReference type="PROSITE" id="PS50014"/>
    </source>
</evidence>
<feature type="coiled-coil region" evidence="3">
    <location>
        <begin position="268"/>
        <end position="295"/>
    </location>
</feature>
<dbReference type="SMART" id="SM00297">
    <property type="entry name" value="BROMO"/>
    <property type="match status" value="2"/>
</dbReference>
<sequence>MSGIAQKRPFASLVADQQDRQSGMSTKTPRMSLTSAEKSFCIGALKTLMKQRSAGAFLEPVDPIAYNIPDYFEIVKNPMDLGTIMKKLRNGEYGTILEFSEDIQLMFDNCYLYNNAGDPVCCEAKKLEEVFRKCMKKAPASAVTSISSVPETMSETEFKHCETVMKEMKKHKYHDYSWPFVQPVDAEAWGAIDYHDVVKEPMDMSTIEKKLYEHQYHNEDEFRSDFTLMFKNCFAYNPPDHLVHKNGKKFEEIFNNFWDKSLAKLSATKELEKQKRELEKRLTKEETQGKVVEKKILVTTQRSEPKVTKITSDPGKQTTFRKPLKNSTRLGHQSPRETIPRKLSGLGLSKQAPQDVNRPKLALGEKPVSPKNLKAAEKKPSILQNQDSWLALAQKPKTQPSTPSAIVELDGFDKLPITPLEKVDERPDVPKEGSPATVKKEPVKTFDINDLYEKIHEESRIREQQIKKKEDQEERMANLERAPVDISAQKMTFQNYESANLSRDHDWREIYLWQRETVDYRHLPVPGFIRRSGCSLTELRRRLLSTRGRMETNRPQQDECEEDQGDSDMDVE</sequence>
<feature type="region of interest" description="Disordered" evidence="4">
    <location>
        <begin position="547"/>
        <end position="572"/>
    </location>
</feature>
<feature type="compositionally biased region" description="Polar residues" evidence="4">
    <location>
        <begin position="309"/>
        <end position="331"/>
    </location>
</feature>
<accession>A0ABR3BGV1</accession>
<proteinExistence type="predicted"/>
<dbReference type="Pfam" id="PF00439">
    <property type="entry name" value="Bromodomain"/>
    <property type="match status" value="2"/>
</dbReference>